<dbReference type="PANTHER" id="PTHR46206">
    <property type="entry name" value="CYTOCHROME P450"/>
    <property type="match status" value="1"/>
</dbReference>
<proteinExistence type="inferred from homology"/>
<evidence type="ECO:0000256" key="12">
    <source>
        <dbReference type="SAM" id="Phobius"/>
    </source>
</evidence>
<comment type="similarity">
    <text evidence="3">Belongs to the cytochrome P450 family.</text>
</comment>
<keyword evidence="4" id="KW-0349">Heme</keyword>
<evidence type="ECO:0000256" key="9">
    <source>
        <dbReference type="ARBA" id="ARBA00023004"/>
    </source>
</evidence>
<keyword evidence="8" id="KW-0560">Oxidoreductase</keyword>
<keyword evidence="10" id="KW-0503">Monooxygenase</keyword>
<name>A0A0C2T5L4_AMAMK</name>
<dbReference type="GO" id="GO:0004497">
    <property type="term" value="F:monooxygenase activity"/>
    <property type="evidence" value="ECO:0007669"/>
    <property type="project" value="UniProtKB-KW"/>
</dbReference>
<keyword evidence="7 12" id="KW-1133">Transmembrane helix</keyword>
<evidence type="ECO:0000313" key="14">
    <source>
        <dbReference type="Proteomes" id="UP000054549"/>
    </source>
</evidence>
<organism evidence="13 14">
    <name type="scientific">Amanita muscaria (strain Koide BX008)</name>
    <dbReference type="NCBI Taxonomy" id="946122"/>
    <lineage>
        <taxon>Eukaryota</taxon>
        <taxon>Fungi</taxon>
        <taxon>Dikarya</taxon>
        <taxon>Basidiomycota</taxon>
        <taxon>Agaricomycotina</taxon>
        <taxon>Agaricomycetes</taxon>
        <taxon>Agaricomycetidae</taxon>
        <taxon>Agaricales</taxon>
        <taxon>Pluteineae</taxon>
        <taxon>Amanitaceae</taxon>
        <taxon>Amanita</taxon>
    </lineage>
</organism>
<evidence type="ECO:0000256" key="10">
    <source>
        <dbReference type="ARBA" id="ARBA00023033"/>
    </source>
</evidence>
<dbReference type="AlphaFoldDB" id="A0A0C2T5L4"/>
<evidence type="ECO:0000256" key="6">
    <source>
        <dbReference type="ARBA" id="ARBA00022723"/>
    </source>
</evidence>
<evidence type="ECO:0000256" key="8">
    <source>
        <dbReference type="ARBA" id="ARBA00023002"/>
    </source>
</evidence>
<evidence type="ECO:0000256" key="3">
    <source>
        <dbReference type="ARBA" id="ARBA00010617"/>
    </source>
</evidence>
<evidence type="ECO:0000256" key="4">
    <source>
        <dbReference type="ARBA" id="ARBA00022617"/>
    </source>
</evidence>
<protein>
    <submittedName>
        <fullName evidence="13">Uncharacterized protein</fullName>
    </submittedName>
</protein>
<evidence type="ECO:0000313" key="13">
    <source>
        <dbReference type="EMBL" id="KIL61859.1"/>
    </source>
</evidence>
<evidence type="ECO:0000256" key="7">
    <source>
        <dbReference type="ARBA" id="ARBA00022989"/>
    </source>
</evidence>
<comment type="subcellular location">
    <subcellularLocation>
        <location evidence="2">Membrane</location>
    </subcellularLocation>
</comment>
<sequence length="177" mass="19818">MSRYFSGLIMMDDTTKLYTFLGAAVLLIAPSIWKTWVNSYKLRAIPTVGTPGYIGALQFFSRAPALLQEGYEKYRGSIFKVSTWSKWLILVSGLQMIEDLRTASDDELSAAKAFRESLQTDYTLGVGLFKNDYHLDVVRSSLTRSLATKLTDVQDEIEIAFNDHIKAKTDGSSSPKI</sequence>
<evidence type="ECO:0000256" key="5">
    <source>
        <dbReference type="ARBA" id="ARBA00022692"/>
    </source>
</evidence>
<keyword evidence="9" id="KW-0408">Iron</keyword>
<dbReference type="Proteomes" id="UP000054549">
    <property type="component" value="Unassembled WGS sequence"/>
</dbReference>
<dbReference type="PANTHER" id="PTHR46206:SF5">
    <property type="entry name" value="P450, PUTATIVE (EUROFUNG)-RELATED"/>
    <property type="match status" value="1"/>
</dbReference>
<keyword evidence="6" id="KW-0479">Metal-binding</keyword>
<gene>
    <name evidence="13" type="ORF">M378DRAFT_25865</name>
</gene>
<accession>A0A0C2T5L4</accession>
<dbReference type="GO" id="GO:0005506">
    <property type="term" value="F:iron ion binding"/>
    <property type="evidence" value="ECO:0007669"/>
    <property type="project" value="InterPro"/>
</dbReference>
<dbReference type="EMBL" id="KN818278">
    <property type="protein sequence ID" value="KIL61859.1"/>
    <property type="molecule type" value="Genomic_DNA"/>
</dbReference>
<feature type="transmembrane region" description="Helical" evidence="12">
    <location>
        <begin position="15"/>
        <end position="33"/>
    </location>
</feature>
<keyword evidence="11 12" id="KW-0472">Membrane</keyword>
<dbReference type="InterPro" id="IPR036396">
    <property type="entry name" value="Cyt_P450_sf"/>
</dbReference>
<evidence type="ECO:0000256" key="11">
    <source>
        <dbReference type="ARBA" id="ARBA00023136"/>
    </source>
</evidence>
<dbReference type="STRING" id="946122.A0A0C2T5L4"/>
<dbReference type="InParanoid" id="A0A0C2T5L4"/>
<keyword evidence="14" id="KW-1185">Reference proteome</keyword>
<comment type="cofactor">
    <cofactor evidence="1">
        <name>heme</name>
        <dbReference type="ChEBI" id="CHEBI:30413"/>
    </cofactor>
</comment>
<keyword evidence="5 12" id="KW-0812">Transmembrane</keyword>
<evidence type="ECO:0000256" key="1">
    <source>
        <dbReference type="ARBA" id="ARBA00001971"/>
    </source>
</evidence>
<dbReference type="GO" id="GO:0020037">
    <property type="term" value="F:heme binding"/>
    <property type="evidence" value="ECO:0007669"/>
    <property type="project" value="InterPro"/>
</dbReference>
<dbReference type="OrthoDB" id="3265591at2759"/>
<dbReference type="Gene3D" id="1.10.630.10">
    <property type="entry name" value="Cytochrome P450"/>
    <property type="match status" value="1"/>
</dbReference>
<dbReference type="GO" id="GO:0016705">
    <property type="term" value="F:oxidoreductase activity, acting on paired donors, with incorporation or reduction of molecular oxygen"/>
    <property type="evidence" value="ECO:0007669"/>
    <property type="project" value="InterPro"/>
</dbReference>
<dbReference type="HOGENOM" id="CLU_102283_1_0_1"/>
<dbReference type="GO" id="GO:0016020">
    <property type="term" value="C:membrane"/>
    <property type="evidence" value="ECO:0007669"/>
    <property type="project" value="UniProtKB-SubCell"/>
</dbReference>
<evidence type="ECO:0000256" key="2">
    <source>
        <dbReference type="ARBA" id="ARBA00004370"/>
    </source>
</evidence>
<reference evidence="13 14" key="1">
    <citation type="submission" date="2014-04" db="EMBL/GenBank/DDBJ databases">
        <title>Evolutionary Origins and Diversification of the Mycorrhizal Mutualists.</title>
        <authorList>
            <consortium name="DOE Joint Genome Institute"/>
            <consortium name="Mycorrhizal Genomics Consortium"/>
            <person name="Kohler A."/>
            <person name="Kuo A."/>
            <person name="Nagy L.G."/>
            <person name="Floudas D."/>
            <person name="Copeland A."/>
            <person name="Barry K.W."/>
            <person name="Cichocki N."/>
            <person name="Veneault-Fourrey C."/>
            <person name="LaButti K."/>
            <person name="Lindquist E.A."/>
            <person name="Lipzen A."/>
            <person name="Lundell T."/>
            <person name="Morin E."/>
            <person name="Murat C."/>
            <person name="Riley R."/>
            <person name="Ohm R."/>
            <person name="Sun H."/>
            <person name="Tunlid A."/>
            <person name="Henrissat B."/>
            <person name="Grigoriev I.V."/>
            <person name="Hibbett D.S."/>
            <person name="Martin F."/>
        </authorList>
    </citation>
    <scope>NUCLEOTIDE SEQUENCE [LARGE SCALE GENOMIC DNA]</scope>
    <source>
        <strain evidence="13 14">Koide BX008</strain>
    </source>
</reference>